<reference evidence="7 8" key="1">
    <citation type="submission" date="2020-07" db="EMBL/GenBank/DDBJ databases">
        <title>Sequencing the genomes of 1000 actinobacteria strains.</title>
        <authorList>
            <person name="Klenk H.-P."/>
        </authorList>
    </citation>
    <scope>NUCLEOTIDE SEQUENCE [LARGE SCALE GENOMIC DNA]</scope>
    <source>
        <strain evidence="7 8">DSM 103164</strain>
    </source>
</reference>
<feature type="transmembrane region" description="Helical" evidence="6">
    <location>
        <begin position="68"/>
        <end position="89"/>
    </location>
</feature>
<feature type="compositionally biased region" description="Pro residues" evidence="5">
    <location>
        <begin position="214"/>
        <end position="225"/>
    </location>
</feature>
<comment type="caution">
    <text evidence="7">The sequence shown here is derived from an EMBL/GenBank/DDBJ whole genome shotgun (WGS) entry which is preliminary data.</text>
</comment>
<organism evidence="7 8">
    <name type="scientific">Naumannella cuiyingiana</name>
    <dbReference type="NCBI Taxonomy" id="1347891"/>
    <lineage>
        <taxon>Bacteria</taxon>
        <taxon>Bacillati</taxon>
        <taxon>Actinomycetota</taxon>
        <taxon>Actinomycetes</taxon>
        <taxon>Propionibacteriales</taxon>
        <taxon>Propionibacteriaceae</taxon>
        <taxon>Naumannella</taxon>
    </lineage>
</organism>
<dbReference type="GO" id="GO:0005886">
    <property type="term" value="C:plasma membrane"/>
    <property type="evidence" value="ECO:0007669"/>
    <property type="project" value="UniProtKB-ARBA"/>
</dbReference>
<evidence type="ECO:0000256" key="2">
    <source>
        <dbReference type="ARBA" id="ARBA00022692"/>
    </source>
</evidence>
<keyword evidence="8" id="KW-1185">Reference proteome</keyword>
<feature type="transmembrane region" description="Helical" evidence="6">
    <location>
        <begin position="101"/>
        <end position="123"/>
    </location>
</feature>
<keyword evidence="4 6" id="KW-0472">Membrane</keyword>
<evidence type="ECO:0000256" key="6">
    <source>
        <dbReference type="SAM" id="Phobius"/>
    </source>
</evidence>
<keyword evidence="3 6" id="KW-1133">Transmembrane helix</keyword>
<dbReference type="RefSeq" id="WP_179446092.1">
    <property type="nucleotide sequence ID" value="NZ_JACBZS010000001.1"/>
</dbReference>
<dbReference type="Pfam" id="PF02361">
    <property type="entry name" value="CbiQ"/>
    <property type="match status" value="1"/>
</dbReference>
<protein>
    <submittedName>
        <fullName evidence="7">Biotin transport system permease protein</fullName>
    </submittedName>
</protein>
<evidence type="ECO:0000313" key="8">
    <source>
        <dbReference type="Proteomes" id="UP000527616"/>
    </source>
</evidence>
<evidence type="ECO:0000313" key="7">
    <source>
        <dbReference type="EMBL" id="NYI72427.1"/>
    </source>
</evidence>
<dbReference type="PANTHER" id="PTHR33514:SF13">
    <property type="entry name" value="PROTEIN ABCI12, CHLOROPLASTIC"/>
    <property type="match status" value="1"/>
</dbReference>
<dbReference type="InterPro" id="IPR003339">
    <property type="entry name" value="ABC/ECF_trnsptr_transmembrane"/>
</dbReference>
<sequence>MSGLGLYRPGATVLHRAGAGGKLLALLAAGVLAGVAGALTGAPQLALSGALALAGAIAWLVARLPVSLLRPALAPFGVLLVALAAAQWWSRGPEAAAGTAARLVGLLLLAVTVSATTRVSAILDAVIAALGPLRRLGVPTARIGLAVALAIRAIPVLAGGMRRAREARIARQAPGGLRGLPGLAVPTVVSAMRTADAMGDALVARGGPDLSVPDHPPPAPTPPGPDDAHPTLPR</sequence>
<evidence type="ECO:0000256" key="1">
    <source>
        <dbReference type="ARBA" id="ARBA00004141"/>
    </source>
</evidence>
<accession>A0A7Z0IMB8</accession>
<dbReference type="Proteomes" id="UP000527616">
    <property type="component" value="Unassembled WGS sequence"/>
</dbReference>
<name>A0A7Z0IMB8_9ACTN</name>
<evidence type="ECO:0000256" key="4">
    <source>
        <dbReference type="ARBA" id="ARBA00023136"/>
    </source>
</evidence>
<feature type="transmembrane region" description="Helical" evidence="6">
    <location>
        <begin position="143"/>
        <end position="161"/>
    </location>
</feature>
<evidence type="ECO:0000256" key="3">
    <source>
        <dbReference type="ARBA" id="ARBA00022989"/>
    </source>
</evidence>
<dbReference type="EMBL" id="JACBZS010000001">
    <property type="protein sequence ID" value="NYI72427.1"/>
    <property type="molecule type" value="Genomic_DNA"/>
</dbReference>
<feature type="region of interest" description="Disordered" evidence="5">
    <location>
        <begin position="203"/>
        <end position="234"/>
    </location>
</feature>
<dbReference type="AlphaFoldDB" id="A0A7Z0IMB8"/>
<feature type="transmembrane region" description="Helical" evidence="6">
    <location>
        <begin position="45"/>
        <end position="62"/>
    </location>
</feature>
<evidence type="ECO:0000256" key="5">
    <source>
        <dbReference type="SAM" id="MobiDB-lite"/>
    </source>
</evidence>
<proteinExistence type="predicted"/>
<dbReference type="PANTHER" id="PTHR33514">
    <property type="entry name" value="PROTEIN ABCI12, CHLOROPLASTIC"/>
    <property type="match status" value="1"/>
</dbReference>
<feature type="transmembrane region" description="Helical" evidence="6">
    <location>
        <begin position="20"/>
        <end position="38"/>
    </location>
</feature>
<gene>
    <name evidence="7" type="ORF">GGQ54_002987</name>
</gene>
<keyword evidence="2 6" id="KW-0812">Transmembrane</keyword>
<comment type="subcellular location">
    <subcellularLocation>
        <location evidence="1">Membrane</location>
        <topology evidence="1">Multi-pass membrane protein</topology>
    </subcellularLocation>
</comment>